<dbReference type="PANTHER" id="PTHR47964">
    <property type="entry name" value="ATP-DEPENDENT DNA HELICASE HOMOLOG RECG, CHLOROPLASTIC"/>
    <property type="match status" value="1"/>
</dbReference>
<dbReference type="SUPFAM" id="SSF50249">
    <property type="entry name" value="Nucleic acid-binding proteins"/>
    <property type="match status" value="1"/>
</dbReference>
<dbReference type="InterPro" id="IPR012340">
    <property type="entry name" value="NA-bd_OB-fold"/>
</dbReference>
<dbReference type="Gene3D" id="3.40.50.300">
    <property type="entry name" value="P-loop containing nucleotide triphosphate hydrolases"/>
    <property type="match status" value="2"/>
</dbReference>
<dbReference type="GO" id="GO:0016787">
    <property type="term" value="F:hydrolase activity"/>
    <property type="evidence" value="ECO:0007669"/>
    <property type="project" value="UniProtKB-KW"/>
</dbReference>
<evidence type="ECO:0000259" key="10">
    <source>
        <dbReference type="PROSITE" id="PS51194"/>
    </source>
</evidence>
<dbReference type="GO" id="GO:0003678">
    <property type="term" value="F:DNA helicase activity"/>
    <property type="evidence" value="ECO:0007669"/>
    <property type="project" value="TreeGrafter"/>
</dbReference>
<dbReference type="InterPro" id="IPR047112">
    <property type="entry name" value="RecG/Mfd"/>
</dbReference>
<dbReference type="HOGENOM" id="CLU_005122_7_1_0"/>
<dbReference type="CDD" id="cd04488">
    <property type="entry name" value="RecG_wedge_OBF"/>
    <property type="match status" value="1"/>
</dbReference>
<dbReference type="InterPro" id="IPR001650">
    <property type="entry name" value="Helicase_C-like"/>
</dbReference>
<evidence type="ECO:0000256" key="5">
    <source>
        <dbReference type="ARBA" id="ARBA00022840"/>
    </source>
</evidence>
<dbReference type="SMART" id="SM00490">
    <property type="entry name" value="HELICc"/>
    <property type="match status" value="1"/>
</dbReference>
<dbReference type="Pfam" id="PF17191">
    <property type="entry name" value="RecG_wedge"/>
    <property type="match status" value="1"/>
</dbReference>
<dbReference type="GO" id="GO:0006281">
    <property type="term" value="P:DNA repair"/>
    <property type="evidence" value="ECO:0007669"/>
    <property type="project" value="UniProtKB-KW"/>
</dbReference>
<keyword evidence="7" id="KW-0234">DNA repair</keyword>
<dbReference type="PANTHER" id="PTHR47964:SF1">
    <property type="entry name" value="ATP-DEPENDENT DNA HELICASE HOMOLOG RECG, CHLOROPLASTIC"/>
    <property type="match status" value="1"/>
</dbReference>
<keyword evidence="4 11" id="KW-0347">Helicase</keyword>
<dbReference type="InParanoid" id="Q0F3U8"/>
<dbReference type="GO" id="GO:0003677">
    <property type="term" value="F:DNA binding"/>
    <property type="evidence" value="ECO:0007669"/>
    <property type="project" value="UniProtKB-KW"/>
</dbReference>
<organism evidence="11 12">
    <name type="scientific">Mariprofundus ferrooxydans PV-1</name>
    <dbReference type="NCBI Taxonomy" id="314345"/>
    <lineage>
        <taxon>Bacteria</taxon>
        <taxon>Pseudomonadati</taxon>
        <taxon>Pseudomonadota</taxon>
        <taxon>Candidatius Mariprofundia</taxon>
        <taxon>Mariprofundales</taxon>
        <taxon>Mariprofundaceae</taxon>
        <taxon>Mariprofundus</taxon>
    </lineage>
</organism>
<name>Q0F3U8_9PROT</name>
<dbReference type="Proteomes" id="UP000005297">
    <property type="component" value="Unassembled WGS sequence"/>
</dbReference>
<dbReference type="eggNOG" id="COG1200">
    <property type="taxonomic scope" value="Bacteria"/>
</dbReference>
<keyword evidence="2" id="KW-0227">DNA damage</keyword>
<dbReference type="InterPro" id="IPR014001">
    <property type="entry name" value="Helicase_ATP-bd"/>
</dbReference>
<evidence type="ECO:0000313" key="12">
    <source>
        <dbReference type="Proteomes" id="UP000005297"/>
    </source>
</evidence>
<dbReference type="AlphaFoldDB" id="Q0F3U8"/>
<feature type="domain" description="Helicase ATP-binding" evidence="9">
    <location>
        <begin position="271"/>
        <end position="436"/>
    </location>
</feature>
<dbReference type="SMART" id="SM00487">
    <property type="entry name" value="DEXDc"/>
    <property type="match status" value="1"/>
</dbReference>
<evidence type="ECO:0000256" key="2">
    <source>
        <dbReference type="ARBA" id="ARBA00022763"/>
    </source>
</evidence>
<protein>
    <recommendedName>
        <fullName evidence="8">Probable DNA 3'-5' helicase RecG</fullName>
    </recommendedName>
</protein>
<dbReference type="InterPro" id="IPR027417">
    <property type="entry name" value="P-loop_NTPase"/>
</dbReference>
<gene>
    <name evidence="11" type="ORF">SPV1_03463</name>
</gene>
<dbReference type="PROSITE" id="PS51192">
    <property type="entry name" value="HELICASE_ATP_BIND_1"/>
    <property type="match status" value="1"/>
</dbReference>
<dbReference type="STRING" id="314344.AL013_12570"/>
<evidence type="ECO:0000256" key="8">
    <source>
        <dbReference type="ARBA" id="ARBA00049819"/>
    </source>
</evidence>
<dbReference type="SUPFAM" id="SSF52540">
    <property type="entry name" value="P-loop containing nucleoside triphosphate hydrolases"/>
    <property type="match status" value="1"/>
</dbReference>
<keyword evidence="5" id="KW-0067">ATP-binding</keyword>
<evidence type="ECO:0000256" key="6">
    <source>
        <dbReference type="ARBA" id="ARBA00023125"/>
    </source>
</evidence>
<evidence type="ECO:0000313" key="11">
    <source>
        <dbReference type="EMBL" id="EAU55843.1"/>
    </source>
</evidence>
<feature type="domain" description="Helicase C-terminal" evidence="10">
    <location>
        <begin position="462"/>
        <end position="613"/>
    </location>
</feature>
<reference evidence="11 12" key="1">
    <citation type="submission" date="2006-09" db="EMBL/GenBank/DDBJ databases">
        <authorList>
            <person name="Emerson D."/>
            <person name="Ferriera S."/>
            <person name="Johnson J."/>
            <person name="Kravitz S."/>
            <person name="Halpern A."/>
            <person name="Remington K."/>
            <person name="Beeson K."/>
            <person name="Tran B."/>
            <person name="Rogers Y.-H."/>
            <person name="Friedman R."/>
            <person name="Venter J.C."/>
        </authorList>
    </citation>
    <scope>NUCLEOTIDE SEQUENCE [LARGE SCALE GENOMIC DNA]</scope>
    <source>
        <strain evidence="11 12">PV-1</strain>
    </source>
</reference>
<evidence type="ECO:0000256" key="7">
    <source>
        <dbReference type="ARBA" id="ARBA00023204"/>
    </source>
</evidence>
<evidence type="ECO:0000259" key="9">
    <source>
        <dbReference type="PROSITE" id="PS51192"/>
    </source>
</evidence>
<dbReference type="Pfam" id="PF19833">
    <property type="entry name" value="RecG_dom3_C"/>
    <property type="match status" value="1"/>
</dbReference>
<dbReference type="GO" id="GO:0005524">
    <property type="term" value="F:ATP binding"/>
    <property type="evidence" value="ECO:0007669"/>
    <property type="project" value="UniProtKB-KW"/>
</dbReference>
<dbReference type="EMBL" id="AATS01000001">
    <property type="protein sequence ID" value="EAU55843.1"/>
    <property type="molecule type" value="Genomic_DNA"/>
</dbReference>
<evidence type="ECO:0000256" key="4">
    <source>
        <dbReference type="ARBA" id="ARBA00022806"/>
    </source>
</evidence>
<dbReference type="RefSeq" id="WP_009850990.1">
    <property type="nucleotide sequence ID" value="NZ_DS022295.1"/>
</dbReference>
<proteinExistence type="predicted"/>
<comment type="caution">
    <text evidence="11">The sequence shown here is derived from an EMBL/GenBank/DDBJ whole genome shotgun (WGS) entry which is preliminary data.</text>
</comment>
<dbReference type="InterPro" id="IPR033454">
    <property type="entry name" value="RecG_wedge"/>
</dbReference>
<keyword evidence="12" id="KW-1185">Reference proteome</keyword>
<dbReference type="InterPro" id="IPR011545">
    <property type="entry name" value="DEAD/DEAH_box_helicase_dom"/>
</dbReference>
<keyword evidence="3" id="KW-0378">Hydrolase</keyword>
<accession>Q0F3U8</accession>
<dbReference type="Gene3D" id="2.40.50.140">
    <property type="entry name" value="Nucleic acid-binding proteins"/>
    <property type="match status" value="1"/>
</dbReference>
<evidence type="ECO:0000256" key="3">
    <source>
        <dbReference type="ARBA" id="ARBA00022801"/>
    </source>
</evidence>
<sequence length="671" mass="74151">MMYQTMALPLSTVKGVGPALEKRLHQRDIRTLGDLLLHLPKDYIDDRQLSPIAQLCDGVSARIQGRILTKEARGYGKKRQVIILLADDSGRIRLNFFHSGYMMSDARLSEGREIAVRGVAERWQGQWQMTHPEWCVSEAFQPGYQPVYRALAGLSGKRIATLIRQALTLLPVAASSPLDAVLAATASPLRQALRELHQPHDLDSEALNRAAVRLKCEELILYLQLMREKKRQADCPAVSLQAETSSRLMHQSLPFELTDAQASAWSDISTDLNSGKRMHRLLQGDVGAGKTWVAALAMIKAAGCGYQAALLAPTEVLAKQHAETLQALFAPLGFTIKLLTGSTRAKERRELLAELGSGELKLIVGTHALLSEDVVFNHLALALVDEQHRFGVRQRWGLADKKRDGHQAVHLLGMTATPIPRTLALALYGDMDLSIMRGMPPGRKPVETRVIASDKMKSLIAGMQRILDAEGRIYWIVPRIDEDEDGLSVDQRVELLKRYFPDANVLGLHGRMKSGDKNGALEAFTTGVCKMLVSTTVVEVGVNVPEARLIVIEEAESYGLAQLHQLRGRVGRSSEQGYCMLIAGDAASEGSRTRLNQMVNTHDGLELAEADLALRGSGDAVGTRQHGDAGFRLLNMAEDATLIRYWFENLPDFDPGEEMQRFWRPFAESTD</sequence>
<dbReference type="InterPro" id="IPR045562">
    <property type="entry name" value="RecG_dom3_C"/>
</dbReference>
<keyword evidence="6" id="KW-0238">DNA-binding</keyword>
<keyword evidence="1" id="KW-0547">Nucleotide-binding</keyword>
<dbReference type="Pfam" id="PF00270">
    <property type="entry name" value="DEAD"/>
    <property type="match status" value="1"/>
</dbReference>
<dbReference type="FunCoup" id="Q0F3U8">
    <property type="interactions" value="498"/>
</dbReference>
<dbReference type="PROSITE" id="PS51194">
    <property type="entry name" value="HELICASE_CTER"/>
    <property type="match status" value="1"/>
</dbReference>
<evidence type="ECO:0000256" key="1">
    <source>
        <dbReference type="ARBA" id="ARBA00022741"/>
    </source>
</evidence>
<dbReference type="Pfam" id="PF00271">
    <property type="entry name" value="Helicase_C"/>
    <property type="match status" value="1"/>
</dbReference>